<dbReference type="SUPFAM" id="SSF51735">
    <property type="entry name" value="NAD(P)-binding Rossmann-fold domains"/>
    <property type="match status" value="1"/>
</dbReference>
<keyword evidence="3" id="KW-0560">Oxidoreductase</keyword>
<dbReference type="Pfam" id="PF05368">
    <property type="entry name" value="NmrA"/>
    <property type="match status" value="1"/>
</dbReference>
<dbReference type="GO" id="GO:0016491">
    <property type="term" value="F:oxidoreductase activity"/>
    <property type="evidence" value="ECO:0007669"/>
    <property type="project" value="UniProtKB-KW"/>
</dbReference>
<dbReference type="Gene3D" id="3.90.25.10">
    <property type="entry name" value="UDP-galactose 4-epimerase, domain 1"/>
    <property type="match status" value="1"/>
</dbReference>
<sequence>MTTPTNKRIVLVTGATGKQGSAATRHILALPTSSPTASETDQGGGASVQQPVEWHVWALTRNPSSPAAHALAKEAERNHTSDRLKLVQGDLDVPASIRSVFEEAADEEGGDGDGGIWGVFAVFEYPGPGVKSDREKHQATALAQLALDFKIHAYVYSTTIPAGPKPEDAIEPAHRVKVQMQEYIQKELGPKGLNWIFLRPGFFMENFDGRLGPLCVTLFRDCVKKDTTITPVATDDIGRVAAGIFKNNELYIHKIINATSGPTTIQEMIDGYQRATGKPIRTAPAFLVKSVVRFNATPKNIIKQVERNHEARTKTGECPTFEAEVALAKSICEIRDYEAWTRWKIAEGEHGKGEEDHGDVNWNNVSIFKLFTGRS</sequence>
<accession>A0AAE0KDB3</accession>
<comment type="caution">
    <text evidence="5">The sequence shown here is derived from an EMBL/GenBank/DDBJ whole genome shotgun (WGS) entry which is preliminary data.</text>
</comment>
<keyword evidence="2" id="KW-0521">NADP</keyword>
<evidence type="ECO:0000256" key="3">
    <source>
        <dbReference type="ARBA" id="ARBA00023002"/>
    </source>
</evidence>
<dbReference type="GO" id="GO:0005634">
    <property type="term" value="C:nucleus"/>
    <property type="evidence" value="ECO:0007669"/>
    <property type="project" value="TreeGrafter"/>
</dbReference>
<dbReference type="InterPro" id="IPR036291">
    <property type="entry name" value="NAD(P)-bd_dom_sf"/>
</dbReference>
<dbReference type="Gene3D" id="3.40.50.720">
    <property type="entry name" value="NAD(P)-binding Rossmann-like Domain"/>
    <property type="match status" value="1"/>
</dbReference>
<proteinExistence type="inferred from homology"/>
<dbReference type="Proteomes" id="UP001285441">
    <property type="component" value="Unassembled WGS sequence"/>
</dbReference>
<evidence type="ECO:0000313" key="6">
    <source>
        <dbReference type="Proteomes" id="UP001285441"/>
    </source>
</evidence>
<keyword evidence="6" id="KW-1185">Reference proteome</keyword>
<evidence type="ECO:0000256" key="2">
    <source>
        <dbReference type="ARBA" id="ARBA00022857"/>
    </source>
</evidence>
<comment type="similarity">
    <text evidence="1">Belongs to the NmrA-type oxidoreductase family.</text>
</comment>
<reference evidence="5" key="1">
    <citation type="journal article" date="2023" name="Mol. Phylogenet. Evol.">
        <title>Genome-scale phylogeny and comparative genomics of the fungal order Sordariales.</title>
        <authorList>
            <person name="Hensen N."/>
            <person name="Bonometti L."/>
            <person name="Westerberg I."/>
            <person name="Brannstrom I.O."/>
            <person name="Guillou S."/>
            <person name="Cros-Aarteil S."/>
            <person name="Calhoun S."/>
            <person name="Haridas S."/>
            <person name="Kuo A."/>
            <person name="Mondo S."/>
            <person name="Pangilinan J."/>
            <person name="Riley R."/>
            <person name="LaButti K."/>
            <person name="Andreopoulos B."/>
            <person name="Lipzen A."/>
            <person name="Chen C."/>
            <person name="Yan M."/>
            <person name="Daum C."/>
            <person name="Ng V."/>
            <person name="Clum A."/>
            <person name="Steindorff A."/>
            <person name="Ohm R.A."/>
            <person name="Martin F."/>
            <person name="Silar P."/>
            <person name="Natvig D.O."/>
            <person name="Lalanne C."/>
            <person name="Gautier V."/>
            <person name="Ament-Velasquez S.L."/>
            <person name="Kruys A."/>
            <person name="Hutchinson M.I."/>
            <person name="Powell A.J."/>
            <person name="Barry K."/>
            <person name="Miller A.N."/>
            <person name="Grigoriev I.V."/>
            <person name="Debuchy R."/>
            <person name="Gladieux P."/>
            <person name="Hiltunen Thoren M."/>
            <person name="Johannesson H."/>
        </authorList>
    </citation>
    <scope>NUCLEOTIDE SEQUENCE</scope>
    <source>
        <strain evidence="5">CBS 232.78</strain>
    </source>
</reference>
<name>A0AAE0KDB3_9PEZI</name>
<evidence type="ECO:0000256" key="1">
    <source>
        <dbReference type="ARBA" id="ARBA00006328"/>
    </source>
</evidence>
<protein>
    <recommendedName>
        <fullName evidence="4">NmrA-like domain-containing protein</fullName>
    </recommendedName>
</protein>
<dbReference type="InterPro" id="IPR008030">
    <property type="entry name" value="NmrA-like"/>
</dbReference>
<reference evidence="5" key="2">
    <citation type="submission" date="2023-06" db="EMBL/GenBank/DDBJ databases">
        <authorList>
            <consortium name="Lawrence Berkeley National Laboratory"/>
            <person name="Haridas S."/>
            <person name="Hensen N."/>
            <person name="Bonometti L."/>
            <person name="Westerberg I."/>
            <person name="Brannstrom I.O."/>
            <person name="Guillou S."/>
            <person name="Cros-Aarteil S."/>
            <person name="Calhoun S."/>
            <person name="Kuo A."/>
            <person name="Mondo S."/>
            <person name="Pangilinan J."/>
            <person name="Riley R."/>
            <person name="LaButti K."/>
            <person name="Andreopoulos B."/>
            <person name="Lipzen A."/>
            <person name="Chen C."/>
            <person name="Yanf M."/>
            <person name="Daum C."/>
            <person name="Ng V."/>
            <person name="Clum A."/>
            <person name="Steindorff A."/>
            <person name="Ohm R."/>
            <person name="Martin F."/>
            <person name="Silar P."/>
            <person name="Natvig D."/>
            <person name="Lalanne C."/>
            <person name="Gautier V."/>
            <person name="Ament-velasquez S.L."/>
            <person name="Kruys A."/>
            <person name="Hutchinson M.I."/>
            <person name="Powell A.J."/>
            <person name="Barry K."/>
            <person name="Miller A.N."/>
            <person name="Grigoriev I.V."/>
            <person name="Debuchy R."/>
            <person name="Gladieux P."/>
            <person name="Thoren M.H."/>
            <person name="Johannesson H."/>
        </authorList>
    </citation>
    <scope>NUCLEOTIDE SEQUENCE</scope>
    <source>
        <strain evidence="5">CBS 232.78</strain>
    </source>
</reference>
<evidence type="ECO:0000259" key="4">
    <source>
        <dbReference type="Pfam" id="PF05368"/>
    </source>
</evidence>
<dbReference type="EMBL" id="JAULSW010000007">
    <property type="protein sequence ID" value="KAK3374738.1"/>
    <property type="molecule type" value="Genomic_DNA"/>
</dbReference>
<dbReference type="InterPro" id="IPR051164">
    <property type="entry name" value="NmrA-like_oxidored"/>
</dbReference>
<evidence type="ECO:0000313" key="5">
    <source>
        <dbReference type="EMBL" id="KAK3374738.1"/>
    </source>
</evidence>
<dbReference type="AlphaFoldDB" id="A0AAE0KDB3"/>
<dbReference type="PANTHER" id="PTHR42748">
    <property type="entry name" value="NITROGEN METABOLITE REPRESSION PROTEIN NMRA FAMILY MEMBER"/>
    <property type="match status" value="1"/>
</dbReference>
<dbReference type="PANTHER" id="PTHR42748:SF30">
    <property type="entry name" value="NMRA-LIKE DOMAIN-CONTAINING PROTEIN"/>
    <property type="match status" value="1"/>
</dbReference>
<gene>
    <name evidence="5" type="ORF">B0H63DRAFT_255971</name>
</gene>
<organism evidence="5 6">
    <name type="scientific">Podospora didyma</name>
    <dbReference type="NCBI Taxonomy" id="330526"/>
    <lineage>
        <taxon>Eukaryota</taxon>
        <taxon>Fungi</taxon>
        <taxon>Dikarya</taxon>
        <taxon>Ascomycota</taxon>
        <taxon>Pezizomycotina</taxon>
        <taxon>Sordariomycetes</taxon>
        <taxon>Sordariomycetidae</taxon>
        <taxon>Sordariales</taxon>
        <taxon>Podosporaceae</taxon>
        <taxon>Podospora</taxon>
    </lineage>
</organism>
<feature type="domain" description="NmrA-like" evidence="4">
    <location>
        <begin position="7"/>
        <end position="318"/>
    </location>
</feature>